<keyword evidence="2" id="KW-1185">Reference proteome</keyword>
<accession>A0ABV8NY96</accession>
<protein>
    <submittedName>
        <fullName evidence="1">Aspartate/glutamate racemase family protein</fullName>
    </submittedName>
</protein>
<gene>
    <name evidence="1" type="ORF">ACFOY1_07415</name>
</gene>
<dbReference type="PANTHER" id="PTHR28047">
    <property type="entry name" value="PROTEIN DCG1"/>
    <property type="match status" value="1"/>
</dbReference>
<organism evidence="1 2">
    <name type="scientific">Candidimonas humi</name>
    <dbReference type="NCBI Taxonomy" id="683355"/>
    <lineage>
        <taxon>Bacteria</taxon>
        <taxon>Pseudomonadati</taxon>
        <taxon>Pseudomonadota</taxon>
        <taxon>Betaproteobacteria</taxon>
        <taxon>Burkholderiales</taxon>
        <taxon>Alcaligenaceae</taxon>
        <taxon>Candidimonas</taxon>
    </lineage>
</organism>
<dbReference type="InterPro" id="IPR052186">
    <property type="entry name" value="Hydantoin_racemase-like"/>
</dbReference>
<dbReference type="Pfam" id="PF01177">
    <property type="entry name" value="Asp_Glu_race"/>
    <property type="match status" value="1"/>
</dbReference>
<dbReference type="RefSeq" id="WP_217964002.1">
    <property type="nucleotide sequence ID" value="NZ_JAHTBN010000003.1"/>
</dbReference>
<dbReference type="Proteomes" id="UP001595848">
    <property type="component" value="Unassembled WGS sequence"/>
</dbReference>
<reference evidence="2" key="1">
    <citation type="journal article" date="2019" name="Int. J. Syst. Evol. Microbiol.">
        <title>The Global Catalogue of Microorganisms (GCM) 10K type strain sequencing project: providing services to taxonomists for standard genome sequencing and annotation.</title>
        <authorList>
            <consortium name="The Broad Institute Genomics Platform"/>
            <consortium name="The Broad Institute Genome Sequencing Center for Infectious Disease"/>
            <person name="Wu L."/>
            <person name="Ma J."/>
        </authorList>
    </citation>
    <scope>NUCLEOTIDE SEQUENCE [LARGE SCALE GENOMIC DNA]</scope>
    <source>
        <strain evidence="2">LMG 24813</strain>
    </source>
</reference>
<dbReference type="InterPro" id="IPR015942">
    <property type="entry name" value="Asp/Glu/hydantoin_racemase"/>
</dbReference>
<evidence type="ECO:0000313" key="1">
    <source>
        <dbReference type="EMBL" id="MFC4200778.1"/>
    </source>
</evidence>
<dbReference type="PANTHER" id="PTHR28047:SF5">
    <property type="entry name" value="PROTEIN DCG1"/>
    <property type="match status" value="1"/>
</dbReference>
<evidence type="ECO:0000313" key="2">
    <source>
        <dbReference type="Proteomes" id="UP001595848"/>
    </source>
</evidence>
<name>A0ABV8NY96_9BURK</name>
<sequence>MKIWHQSFTDLDVFPQYRATLQQHADRVMGEDASVHIHGLRPGTYPPGIAPMEMNSRAGLRLFNAQQVCEAALAAEAAGYDAFALGCFFDPALHEARSLVDIPVVSLTETCMLTACSLGRRFAVVALSDFQKMLSEDLAAQYGLASRLAGVVAMSPAVGLFDLESEGEKLESIRQRFRRACEQAFTLGAEVIIPGDGVLNEFLVRHDMLEVDGGVVMDSLGVLFQHAAFLARARAGGCLDVSRRLLYAKPTAPMMAHMRGQRGVLDAAERDFSGQPASGHAK</sequence>
<comment type="caution">
    <text evidence="1">The sequence shown here is derived from an EMBL/GenBank/DDBJ whole genome shotgun (WGS) entry which is preliminary data.</text>
</comment>
<proteinExistence type="predicted"/>
<dbReference type="EMBL" id="JBHSBV010000002">
    <property type="protein sequence ID" value="MFC4200778.1"/>
    <property type="molecule type" value="Genomic_DNA"/>
</dbReference>